<dbReference type="CTD" id="29781"/>
<dbReference type="PANTHER" id="PTHR14324">
    <property type="entry name" value="CONDENSIN-2 COMPLEX SUBUNIT H2"/>
    <property type="match status" value="1"/>
</dbReference>
<dbReference type="GO" id="GO:0010032">
    <property type="term" value="P:meiotic chromosome condensation"/>
    <property type="evidence" value="ECO:0007669"/>
    <property type="project" value="TreeGrafter"/>
</dbReference>
<dbReference type="GeneTree" id="ENSGT00390000014443"/>
<evidence type="ECO:0000256" key="4">
    <source>
        <dbReference type="ARBA" id="ARBA00023067"/>
    </source>
</evidence>
<name>A0A8C9RW65_SCLFO</name>
<dbReference type="OrthoDB" id="10038475at2759"/>
<evidence type="ECO:0000313" key="9">
    <source>
        <dbReference type="Ensembl" id="ENSSFOP00015019671.1"/>
    </source>
</evidence>
<comment type="similarity">
    <text evidence="2">Belongs to the CND2 H2 (condensin-2 subunit 2) family.</text>
</comment>
<dbReference type="GO" id="GO:0051306">
    <property type="term" value="P:mitotic sister chromatid separation"/>
    <property type="evidence" value="ECO:0007669"/>
    <property type="project" value="TreeGrafter"/>
</dbReference>
<gene>
    <name evidence="9" type="primary">ncaph2</name>
</gene>
<evidence type="ECO:0000259" key="7">
    <source>
        <dbReference type="Pfam" id="PF06278"/>
    </source>
</evidence>
<dbReference type="GO" id="GO:0003682">
    <property type="term" value="F:chromatin binding"/>
    <property type="evidence" value="ECO:0007669"/>
    <property type="project" value="TreeGrafter"/>
</dbReference>
<dbReference type="GeneID" id="108931439"/>
<reference evidence="9 10" key="1">
    <citation type="submission" date="2019-04" db="EMBL/GenBank/DDBJ databases">
        <authorList>
            <consortium name="Wellcome Sanger Institute Data Sharing"/>
        </authorList>
    </citation>
    <scope>NUCLEOTIDE SEQUENCE [LARGE SCALE GENOMIC DNA]</scope>
</reference>
<dbReference type="InterPro" id="IPR031737">
    <property type="entry name" value="CNDH2_C"/>
</dbReference>
<organism evidence="9 10">
    <name type="scientific">Scleropages formosus</name>
    <name type="common">Asian bonytongue</name>
    <name type="synonym">Osteoglossum formosum</name>
    <dbReference type="NCBI Taxonomy" id="113540"/>
    <lineage>
        <taxon>Eukaryota</taxon>
        <taxon>Metazoa</taxon>
        <taxon>Chordata</taxon>
        <taxon>Craniata</taxon>
        <taxon>Vertebrata</taxon>
        <taxon>Euteleostomi</taxon>
        <taxon>Actinopterygii</taxon>
        <taxon>Neopterygii</taxon>
        <taxon>Teleostei</taxon>
        <taxon>Osteoglossocephala</taxon>
        <taxon>Osteoglossomorpha</taxon>
        <taxon>Osteoglossiformes</taxon>
        <taxon>Osteoglossidae</taxon>
        <taxon>Scleropages</taxon>
    </lineage>
</organism>
<proteinExistence type="inferred from homology"/>
<dbReference type="RefSeq" id="XP_018602703.1">
    <property type="nucleotide sequence ID" value="XM_018747187.2"/>
</dbReference>
<dbReference type="PANTHER" id="PTHR14324:SF3">
    <property type="entry name" value="CONDENSIN-2 COMPLEX SUBUNIT H2"/>
    <property type="match status" value="1"/>
</dbReference>
<dbReference type="Proteomes" id="UP000694397">
    <property type="component" value="Chromosome 2"/>
</dbReference>
<dbReference type="GO" id="GO:0000796">
    <property type="term" value="C:condensin complex"/>
    <property type="evidence" value="ECO:0007669"/>
    <property type="project" value="TreeGrafter"/>
</dbReference>
<dbReference type="Pfam" id="PF06278">
    <property type="entry name" value="CNDH2_N"/>
    <property type="match status" value="1"/>
</dbReference>
<dbReference type="InterPro" id="IPR009378">
    <property type="entry name" value="H2_N"/>
</dbReference>
<evidence type="ECO:0000256" key="1">
    <source>
        <dbReference type="ARBA" id="ARBA00004123"/>
    </source>
</evidence>
<feature type="domain" description="Condensin II complex subunit H2 N-terminal" evidence="7">
    <location>
        <begin position="9"/>
        <end position="125"/>
    </location>
</feature>
<keyword evidence="5" id="KW-0539">Nucleus</keyword>
<evidence type="ECO:0000259" key="8">
    <source>
        <dbReference type="Pfam" id="PF16858"/>
    </source>
</evidence>
<dbReference type="GO" id="GO:0005634">
    <property type="term" value="C:nucleus"/>
    <property type="evidence" value="ECO:0007669"/>
    <property type="project" value="UniProtKB-SubCell"/>
</dbReference>
<evidence type="ECO:0000256" key="5">
    <source>
        <dbReference type="ARBA" id="ARBA00023242"/>
    </source>
</evidence>
<dbReference type="Pfam" id="PF16858">
    <property type="entry name" value="CNDH2_C"/>
    <property type="match status" value="1"/>
</dbReference>
<dbReference type="Ensembl" id="ENSSFOT00015019898.2">
    <property type="protein sequence ID" value="ENSSFOP00015019671.1"/>
    <property type="gene ID" value="ENSSFOG00015012650.2"/>
</dbReference>
<keyword evidence="10" id="KW-1185">Reference proteome</keyword>
<reference evidence="9" key="2">
    <citation type="submission" date="2025-08" db="UniProtKB">
        <authorList>
            <consortium name="Ensembl"/>
        </authorList>
    </citation>
    <scope>IDENTIFICATION</scope>
</reference>
<keyword evidence="4" id="KW-0226">DNA condensation</keyword>
<dbReference type="AlphaFoldDB" id="A0A8C9RW65"/>
<feature type="domain" description="Condensin-2 complex subunit H2 C-terminal" evidence="8">
    <location>
        <begin position="474"/>
        <end position="602"/>
    </location>
</feature>
<sequence length="614" mass="69537">MVMEAADTRFAHLLQPIRDLTKNWEVDVASQLAEYLDELDKICISFDEGKTTMNFAEAALLIQSSASIYSKKVEYLYSLVYQALDLISKKKRDQQPSSVRQDGGDNDVTFGNKKDKVEFLTLDDISVMNSPNAEMKKDTVDGLAIISLTPGPLIPAEEQDKRKNPLYSCSGEVLASCKDFRINNFTPHSSGIIRLDSSSTPSQFLKDLAARQPAFALDVSSTVPVDFNCHGVPLPPLCLSEAPDGDGSIEVQDAANEDGAFLPLEDGGMESEQVMVHVDRHQTTHERRVLREQPEAQRTPDEYKELPDPWRWLDPYSAFGDKHIKTGKHFTIPRGVQDISGNKRKRKALSKLQDFTSWFNGTLSEASNRKPKRGPTFAGLEDLYWSCMKERLKMQRTFHRKAGIVSCRDTFMEKSLELGGAERQAEEEEAQPEAFRDNNAVDDLSDHDMYPDEAPFQDLEQQDLLTASQTDRMSYEDLVRKNVELFLVNSQKYAQETVLSRRVKDWEEKISPQLKLQEERLVFNIHDYGNQVVDTFSSIGQTRSFASVVHGKESHEVCRYLLASLQLANDYTIEIHQEEGLEEAIDTMTLTLLSKQRAHERFKTYTAPSIGDVL</sequence>
<evidence type="ECO:0000313" key="10">
    <source>
        <dbReference type="Proteomes" id="UP000694397"/>
    </source>
</evidence>
<dbReference type="InterPro" id="IPR031739">
    <property type="entry name" value="Ncaph2"/>
</dbReference>
<accession>A0A8C9RW65</accession>
<dbReference type="KEGG" id="sfm:108931439"/>
<reference evidence="9" key="3">
    <citation type="submission" date="2025-09" db="UniProtKB">
        <authorList>
            <consortium name="Ensembl"/>
        </authorList>
    </citation>
    <scope>IDENTIFICATION</scope>
</reference>
<comment type="subcellular location">
    <subcellularLocation>
        <location evidence="1">Nucleus</location>
    </subcellularLocation>
</comment>
<evidence type="ECO:0000256" key="3">
    <source>
        <dbReference type="ARBA" id="ARBA00016903"/>
    </source>
</evidence>
<protein>
    <recommendedName>
        <fullName evidence="3">Condensin-2 complex subunit H2</fullName>
    </recommendedName>
    <alternativeName>
        <fullName evidence="6">Non-SMC condensin II complex subunit H2</fullName>
    </alternativeName>
</protein>
<evidence type="ECO:0000256" key="2">
    <source>
        <dbReference type="ARBA" id="ARBA00007844"/>
    </source>
</evidence>
<evidence type="ECO:0000256" key="6">
    <source>
        <dbReference type="ARBA" id="ARBA00030479"/>
    </source>
</evidence>